<gene>
    <name evidence="2" type="ORF">FLO80_13305</name>
</gene>
<dbReference type="AlphaFoldDB" id="A0A5A9Z883"/>
<dbReference type="Proteomes" id="UP000325291">
    <property type="component" value="Unassembled WGS sequence"/>
</dbReference>
<keyword evidence="1" id="KW-0732">Signal</keyword>
<organism evidence="2 3">
    <name type="scientific">Aquicoccus porphyridii</name>
    <dbReference type="NCBI Taxonomy" id="1852029"/>
    <lineage>
        <taxon>Bacteria</taxon>
        <taxon>Pseudomonadati</taxon>
        <taxon>Pseudomonadota</taxon>
        <taxon>Alphaproteobacteria</taxon>
        <taxon>Rhodobacterales</taxon>
        <taxon>Paracoccaceae</taxon>
        <taxon>Aquicoccus</taxon>
    </lineage>
</organism>
<evidence type="ECO:0000313" key="2">
    <source>
        <dbReference type="EMBL" id="KAA0913259.1"/>
    </source>
</evidence>
<dbReference type="RefSeq" id="WP_111368700.1">
    <property type="nucleotide sequence ID" value="NZ_JASHJG010000049.1"/>
</dbReference>
<reference evidence="2 3" key="1">
    <citation type="submission" date="2019-07" db="EMBL/GenBank/DDBJ databases">
        <title>Aquicoccus porphyridii gen. nov., sp. nov., isolated from a small marine red alga, Porphyridium marinum.</title>
        <authorList>
            <person name="Liu L."/>
        </authorList>
    </citation>
    <scope>NUCLEOTIDE SEQUENCE [LARGE SCALE GENOMIC DNA]</scope>
    <source>
        <strain evidence="2 3">L1 8-17</strain>
    </source>
</reference>
<feature type="chain" id="PRO_5022732852" description="Lipoprotein" evidence="1">
    <location>
        <begin position="25"/>
        <end position="111"/>
    </location>
</feature>
<evidence type="ECO:0008006" key="4">
    <source>
        <dbReference type="Google" id="ProtNLM"/>
    </source>
</evidence>
<accession>A0A5A9Z883</accession>
<name>A0A5A9Z883_9RHOB</name>
<proteinExistence type="predicted"/>
<sequence length="111" mass="11425">MLFKRIVAAGLAVGAVLTAIPAQAGDCAAREQVVQRLERDYAERLTGGGLNDAGLDESGAGDAVVEIWASPETGSFTVILTGADGIACILATGTNWFETRAMTPEQAGIES</sequence>
<evidence type="ECO:0000256" key="1">
    <source>
        <dbReference type="SAM" id="SignalP"/>
    </source>
</evidence>
<protein>
    <recommendedName>
        <fullName evidence="4">Lipoprotein</fullName>
    </recommendedName>
</protein>
<feature type="signal peptide" evidence="1">
    <location>
        <begin position="1"/>
        <end position="24"/>
    </location>
</feature>
<keyword evidence="3" id="KW-1185">Reference proteome</keyword>
<comment type="caution">
    <text evidence="2">The sequence shown here is derived from an EMBL/GenBank/DDBJ whole genome shotgun (WGS) entry which is preliminary data.</text>
</comment>
<evidence type="ECO:0000313" key="3">
    <source>
        <dbReference type="Proteomes" id="UP000325291"/>
    </source>
</evidence>
<dbReference type="EMBL" id="VINQ01000010">
    <property type="protein sequence ID" value="KAA0913259.1"/>
    <property type="molecule type" value="Genomic_DNA"/>
</dbReference>